<sequence length="289" mass="34074">MTLDKNIRKVKENVWKLDEGGAAYSLKRYSSQATARKVRHIHQELQYMQFPHIVPMLSTGDPLLIMQPWITGTKAVNFKKRIDRTDSLLALQALHNTKQQIDWEASPYLYYYPLMNKWEERLERFIENRRAIEKFIEKTFVDDVILFGKEAFSALKKKKWDCAEQTLLHGDVVHHNIFRDQNGLIRFIDFDLSCIGPAHLELALWTHRVLPHIGYHVSFLFAEQPILQQMDDAAKTMLLYPNEILREWLHLLSLPSQNQEKLADRLAPFTVEALSSWPKLWYDIERSMN</sequence>
<dbReference type="RefSeq" id="WP_381482657.1">
    <property type="nucleotide sequence ID" value="NZ_JBHTLT010000133.1"/>
</dbReference>
<reference evidence="3" key="1">
    <citation type="journal article" date="2019" name="Int. J. Syst. Evol. Microbiol.">
        <title>The Global Catalogue of Microorganisms (GCM) 10K type strain sequencing project: providing services to taxonomists for standard genome sequencing and annotation.</title>
        <authorList>
            <consortium name="The Broad Institute Genomics Platform"/>
            <consortium name="The Broad Institute Genome Sequencing Center for Infectious Disease"/>
            <person name="Wu L."/>
            <person name="Ma J."/>
        </authorList>
    </citation>
    <scope>NUCLEOTIDE SEQUENCE [LARGE SCALE GENOMIC DNA]</scope>
    <source>
        <strain evidence="3">CCUG 53915</strain>
    </source>
</reference>
<accession>A0ABW3U4I0</accession>
<dbReference type="Gene3D" id="3.90.1200.10">
    <property type="match status" value="1"/>
</dbReference>
<name>A0ABW3U4I0_9BACL</name>
<feature type="domain" description="Aminoglycoside phosphotransferase" evidence="1">
    <location>
        <begin position="13"/>
        <end position="204"/>
    </location>
</feature>
<gene>
    <name evidence="2" type="ORF">ACFQ38_17990</name>
</gene>
<comment type="caution">
    <text evidence="2">The sequence shown here is derived from an EMBL/GenBank/DDBJ whole genome shotgun (WGS) entry which is preliminary data.</text>
</comment>
<keyword evidence="3" id="KW-1185">Reference proteome</keyword>
<protein>
    <submittedName>
        <fullName evidence="2">Phosphotransferase</fullName>
    </submittedName>
</protein>
<proteinExistence type="predicted"/>
<evidence type="ECO:0000313" key="2">
    <source>
        <dbReference type="EMBL" id="MFD1206993.1"/>
    </source>
</evidence>
<dbReference type="SUPFAM" id="SSF56112">
    <property type="entry name" value="Protein kinase-like (PK-like)"/>
    <property type="match status" value="1"/>
</dbReference>
<dbReference type="InterPro" id="IPR002575">
    <property type="entry name" value="Aminoglycoside_PTrfase"/>
</dbReference>
<organism evidence="2 3">
    <name type="scientific">Sporosarcina contaminans</name>
    <dbReference type="NCBI Taxonomy" id="633403"/>
    <lineage>
        <taxon>Bacteria</taxon>
        <taxon>Bacillati</taxon>
        <taxon>Bacillota</taxon>
        <taxon>Bacilli</taxon>
        <taxon>Bacillales</taxon>
        <taxon>Caryophanaceae</taxon>
        <taxon>Sporosarcina</taxon>
    </lineage>
</organism>
<dbReference type="Proteomes" id="UP001597231">
    <property type="component" value="Unassembled WGS sequence"/>
</dbReference>
<evidence type="ECO:0000313" key="3">
    <source>
        <dbReference type="Proteomes" id="UP001597231"/>
    </source>
</evidence>
<evidence type="ECO:0000259" key="1">
    <source>
        <dbReference type="Pfam" id="PF01636"/>
    </source>
</evidence>
<dbReference type="InterPro" id="IPR011009">
    <property type="entry name" value="Kinase-like_dom_sf"/>
</dbReference>
<dbReference type="EMBL" id="JBHTLT010000133">
    <property type="protein sequence ID" value="MFD1206993.1"/>
    <property type="molecule type" value="Genomic_DNA"/>
</dbReference>
<dbReference type="Pfam" id="PF01636">
    <property type="entry name" value="APH"/>
    <property type="match status" value="1"/>
</dbReference>